<accession>D8WJ69</accession>
<keyword evidence="2 4" id="KW-0689">Ribosomal protein</keyword>
<dbReference type="RefSeq" id="YP_003734865.1">
    <property type="nucleotide sequence ID" value="NC_014280.1"/>
</dbReference>
<evidence type="ECO:0000256" key="4">
    <source>
        <dbReference type="RuleBase" id="RU003869"/>
    </source>
</evidence>
<feature type="domain" description="Large ribosomal subunit protein uL6 alpha-beta" evidence="6">
    <location>
        <begin position="116"/>
        <end position="185"/>
    </location>
</feature>
<keyword evidence="5" id="KW-1133">Transmembrane helix</keyword>
<dbReference type="PRINTS" id="PR00059">
    <property type="entry name" value="RIBOSOMALL6"/>
</dbReference>
<dbReference type="Pfam" id="PF00347">
    <property type="entry name" value="Ribosomal_L6"/>
    <property type="match status" value="1"/>
</dbReference>
<comment type="similarity">
    <text evidence="1 4">Belongs to the universal ribosomal protein uL6 family.</text>
</comment>
<dbReference type="GO" id="GO:0019843">
    <property type="term" value="F:rRNA binding"/>
    <property type="evidence" value="ECO:0007669"/>
    <property type="project" value="InterPro"/>
</dbReference>
<keyword evidence="7" id="KW-0496">Mitochondrion</keyword>
<dbReference type="InterPro" id="IPR019906">
    <property type="entry name" value="Ribosomal_uL6_bac-type"/>
</dbReference>
<proteinExistence type="inferred from homology"/>
<evidence type="ECO:0000256" key="3">
    <source>
        <dbReference type="ARBA" id="ARBA00023274"/>
    </source>
</evidence>
<evidence type="ECO:0000256" key="2">
    <source>
        <dbReference type="ARBA" id="ARBA00022980"/>
    </source>
</evidence>
<protein>
    <submittedName>
        <fullName evidence="7">Ribosomal protein L6</fullName>
    </submittedName>
</protein>
<keyword evidence="5" id="KW-0472">Membrane</keyword>
<dbReference type="SUPFAM" id="SSF56053">
    <property type="entry name" value="Ribosomal protein L6"/>
    <property type="match status" value="2"/>
</dbReference>
<dbReference type="GO" id="GO:0006412">
    <property type="term" value="P:translation"/>
    <property type="evidence" value="ECO:0007669"/>
    <property type="project" value="InterPro"/>
</dbReference>
<dbReference type="EMBL" id="GU138662">
    <property type="protein sequence ID" value="ACZ43900.1"/>
    <property type="molecule type" value="Genomic_DNA"/>
</dbReference>
<dbReference type="GO" id="GO:0005762">
    <property type="term" value="C:mitochondrial large ribosomal subunit"/>
    <property type="evidence" value="ECO:0007669"/>
    <property type="project" value="TreeGrafter"/>
</dbReference>
<evidence type="ECO:0000313" key="7">
    <source>
        <dbReference type="EMBL" id="ACZ43851.1"/>
    </source>
</evidence>
<sequence length="203" mass="23535">MIKLLKKNIKIKNKIFFKSSLGNINIFFIDKTFKIPKNIKITINNINKKLYFEGLLGVLSLTFINEILFFYKKNQLILILNSQKNKKSILNLYNKLIKLKIKGVLQGFKLNLILKGIGFKAFVENNNLILKLGFSHNIIITIPSNIKVISQVNNLIFSSIDFIFLTQFVHFIKNHKKPEPYKGKGLLLKNEKILKKEGKKSKK</sequence>
<keyword evidence="5" id="KW-0812">Transmembrane</keyword>
<dbReference type="RefSeq" id="YP_003734816.1">
    <property type="nucleotide sequence ID" value="NC_014280.1"/>
</dbReference>
<dbReference type="EMBL" id="GU138662">
    <property type="protein sequence ID" value="ACZ43851.1"/>
    <property type="molecule type" value="Genomic_DNA"/>
</dbReference>
<evidence type="ECO:0000256" key="5">
    <source>
        <dbReference type="SAM" id="Phobius"/>
    </source>
</evidence>
<dbReference type="InterPro" id="IPR020040">
    <property type="entry name" value="Ribosomal_uL6_a/b-dom"/>
</dbReference>
<dbReference type="GeneID" id="9385277"/>
<dbReference type="InterPro" id="IPR002358">
    <property type="entry name" value="Ribosomal_uL6_CS"/>
</dbReference>
<dbReference type="PROSITE" id="PS00525">
    <property type="entry name" value="RIBOSOMAL_L6_1"/>
    <property type="match status" value="1"/>
</dbReference>
<reference evidence="7" key="1">
    <citation type="journal article" date="2010" name="Genome Biol.">
        <title>Genome sequence of the necrotrophic plant pathogen Pythium ultimum reveals original pathogenicity mechanisms and effector repertoire.</title>
        <authorList>
            <person name="Levesque C.A."/>
            <person name="Brouwer H."/>
            <person name="Cano L."/>
            <person name="Hamilton J.P."/>
            <person name="Holt C."/>
            <person name="Huitema E."/>
            <person name="Raffaele S."/>
            <person name="Robideau G.P."/>
            <person name="Thines M."/>
            <person name="Win J."/>
            <person name="Zerillo M.M."/>
            <person name="Beakes G.W."/>
            <person name="Boore J.L."/>
            <person name="Busam D."/>
            <person name="Dumas B."/>
            <person name="Ferriera S."/>
            <person name="Fuerstenberg S.I."/>
            <person name="Gachon C.M."/>
            <person name="Gaulin E."/>
            <person name="Govers F."/>
            <person name="Grenville-Briggs L."/>
            <person name="Horner N."/>
            <person name="Hostetler J."/>
            <person name="Jiang R.H."/>
            <person name="Johnson J."/>
            <person name="Krajaejun T."/>
            <person name="Lin H."/>
            <person name="Meijer H.J."/>
            <person name="Moore B."/>
            <person name="Morris P."/>
            <person name="Phuntmart V."/>
            <person name="Puiu D."/>
            <person name="Shetty J."/>
            <person name="Stajich J.E."/>
            <person name="Tripathy S."/>
            <person name="Wawra S."/>
            <person name="van West P."/>
            <person name="Whitty B.R."/>
            <person name="Coutinho P.M."/>
            <person name="Henrissat B."/>
            <person name="Martin F."/>
            <person name="Thomas P.D."/>
            <person name="Tyler B.M."/>
            <person name="De Vries R.P."/>
            <person name="Kamoun S."/>
            <person name="Yandell M."/>
            <person name="Tisserat N."/>
            <person name="Buell C.R."/>
        </authorList>
    </citation>
    <scope>NUCLEOTIDE SEQUENCE</scope>
</reference>
<geneLocation type="mitochondrion" evidence="7"/>
<dbReference type="Gene3D" id="3.90.930.12">
    <property type="entry name" value="Ribosomal protein L6, alpha-beta domain"/>
    <property type="match status" value="2"/>
</dbReference>
<dbReference type="PANTHER" id="PTHR11655:SF14">
    <property type="entry name" value="LARGE RIBOSOMAL SUBUNIT PROTEIN UL6M"/>
    <property type="match status" value="1"/>
</dbReference>
<evidence type="ECO:0000259" key="6">
    <source>
        <dbReference type="Pfam" id="PF00347"/>
    </source>
</evidence>
<dbReference type="InterPro" id="IPR036789">
    <property type="entry name" value="Ribosomal_uL6-like_a/b-dom_sf"/>
</dbReference>
<feature type="transmembrane region" description="Helical" evidence="5">
    <location>
        <begin position="50"/>
        <end position="71"/>
    </location>
</feature>
<evidence type="ECO:0000256" key="1">
    <source>
        <dbReference type="ARBA" id="ARBA00009356"/>
    </source>
</evidence>
<dbReference type="PANTHER" id="PTHR11655">
    <property type="entry name" value="60S/50S RIBOSOMAL PROTEIN L6/L9"/>
    <property type="match status" value="1"/>
</dbReference>
<dbReference type="AlphaFoldDB" id="D8WJ69"/>
<dbReference type="GeneID" id="9385229"/>
<keyword evidence="3 4" id="KW-0687">Ribonucleoprotein</keyword>
<organism evidence="7">
    <name type="scientific">Globisporangium ultimum</name>
    <name type="common">Pythium ultimum</name>
    <dbReference type="NCBI Taxonomy" id="2052682"/>
    <lineage>
        <taxon>Eukaryota</taxon>
        <taxon>Sar</taxon>
        <taxon>Stramenopiles</taxon>
        <taxon>Oomycota</taxon>
        <taxon>Peronosporomycetes</taxon>
        <taxon>Pythiales</taxon>
        <taxon>Pythiaceae</taxon>
        <taxon>Globisporangium</taxon>
    </lineage>
</organism>
<dbReference type="InterPro" id="IPR000702">
    <property type="entry name" value="Ribosomal_uL6-like"/>
</dbReference>
<gene>
    <name evidence="7" type="primary">rpl6</name>
</gene>
<dbReference type="PIRSF" id="PIRSF002162">
    <property type="entry name" value="Ribosomal_L6"/>
    <property type="match status" value="1"/>
</dbReference>
<dbReference type="GO" id="GO:0003735">
    <property type="term" value="F:structural constituent of ribosome"/>
    <property type="evidence" value="ECO:0007669"/>
    <property type="project" value="InterPro"/>
</dbReference>
<name>D8WJ69_GLOUL</name>